<feature type="compositionally biased region" description="Polar residues" evidence="1">
    <location>
        <begin position="127"/>
        <end position="141"/>
    </location>
</feature>
<feature type="region of interest" description="Disordered" evidence="1">
    <location>
        <begin position="103"/>
        <end position="178"/>
    </location>
</feature>
<dbReference type="EMBL" id="LT853694">
    <property type="protein sequence ID" value="SMQ48322.1"/>
    <property type="molecule type" value="Genomic_DNA"/>
</dbReference>
<evidence type="ECO:0000313" key="2">
    <source>
        <dbReference type="EMBL" id="SMQ48322.1"/>
    </source>
</evidence>
<evidence type="ECO:0000256" key="1">
    <source>
        <dbReference type="SAM" id="MobiDB-lite"/>
    </source>
</evidence>
<dbReference type="AlphaFoldDB" id="A0A1X7RLN1"/>
<gene>
    <name evidence="2" type="ORF">ZT3D7_G3471</name>
</gene>
<organism evidence="2 3">
    <name type="scientific">Zymoseptoria tritici (strain ST99CH_3D7)</name>
    <dbReference type="NCBI Taxonomy" id="1276538"/>
    <lineage>
        <taxon>Eukaryota</taxon>
        <taxon>Fungi</taxon>
        <taxon>Dikarya</taxon>
        <taxon>Ascomycota</taxon>
        <taxon>Pezizomycotina</taxon>
        <taxon>Dothideomycetes</taxon>
        <taxon>Dothideomycetidae</taxon>
        <taxon>Mycosphaerellales</taxon>
        <taxon>Mycosphaerellaceae</taxon>
        <taxon>Zymoseptoria</taxon>
    </lineage>
</organism>
<feature type="compositionally biased region" description="Polar residues" evidence="1">
    <location>
        <begin position="103"/>
        <end position="118"/>
    </location>
</feature>
<reference evidence="2 3" key="1">
    <citation type="submission" date="2016-06" db="EMBL/GenBank/DDBJ databases">
        <authorList>
            <person name="Kjaerup R.B."/>
            <person name="Dalgaard T.S."/>
            <person name="Juul-Madsen H.R."/>
        </authorList>
    </citation>
    <scope>NUCLEOTIDE SEQUENCE [LARGE SCALE GENOMIC DNA]</scope>
</reference>
<keyword evidence="3" id="KW-1185">Reference proteome</keyword>
<accession>A0A1X7RLN1</accession>
<dbReference type="Proteomes" id="UP000215127">
    <property type="component" value="Chromosome 3"/>
</dbReference>
<proteinExistence type="predicted"/>
<sequence>MIAKVDYFGHDEFGLISDGSKVLLPASCPCPSDDMYQRQKGPTIQSCPSIIEQLPRSTRQFFKKLFVTFCLLSCSDFTTTTTTAFDFPTLSKNDQAISNSKHTLQQTTTMSAPNQGRQSPEPERQSDSQTGTQASQPNDQNAGPGGAKPAEQSKETLEKLGSNPGGPLDEEAKKKTAK</sequence>
<dbReference type="STRING" id="1276538.A0A1X7RLN1"/>
<name>A0A1X7RLN1_ZYMT9</name>
<evidence type="ECO:0000313" key="3">
    <source>
        <dbReference type="Proteomes" id="UP000215127"/>
    </source>
</evidence>
<protein>
    <submittedName>
        <fullName evidence="2">Uncharacterized protein</fullName>
    </submittedName>
</protein>